<proteinExistence type="predicted"/>
<keyword evidence="3 5" id="KW-1133">Transmembrane helix</keyword>
<comment type="caution">
    <text evidence="6">The sequence shown here is derived from an EMBL/GenBank/DDBJ whole genome shotgun (WGS) entry which is preliminary data.</text>
</comment>
<gene>
    <name evidence="6" type="ORF">RN001_002462</name>
</gene>
<feature type="transmembrane region" description="Helical" evidence="5">
    <location>
        <begin position="72"/>
        <end position="92"/>
    </location>
</feature>
<dbReference type="Proteomes" id="UP001353858">
    <property type="component" value="Unassembled WGS sequence"/>
</dbReference>
<dbReference type="InterPro" id="IPR019184">
    <property type="entry name" value="Uncharacterised_TM-17"/>
</dbReference>
<keyword evidence="7" id="KW-1185">Reference proteome</keyword>
<accession>A0AAN7PPW5</accession>
<keyword evidence="2 5" id="KW-0812">Transmembrane</keyword>
<reference evidence="7" key="1">
    <citation type="submission" date="2023-01" db="EMBL/GenBank/DDBJ databases">
        <title>Key to firefly adult light organ development and bioluminescence: homeobox transcription factors regulate luciferase expression and transportation to peroxisome.</title>
        <authorList>
            <person name="Fu X."/>
        </authorList>
    </citation>
    <scope>NUCLEOTIDE SEQUENCE [LARGE SCALE GENOMIC DNA]</scope>
</reference>
<dbReference type="Pfam" id="PF09799">
    <property type="entry name" value="Transmemb_17"/>
    <property type="match status" value="1"/>
</dbReference>
<evidence type="ECO:0000256" key="4">
    <source>
        <dbReference type="ARBA" id="ARBA00023136"/>
    </source>
</evidence>
<evidence type="ECO:0000313" key="7">
    <source>
        <dbReference type="Proteomes" id="UP001353858"/>
    </source>
</evidence>
<organism evidence="6 7">
    <name type="scientific">Aquatica leii</name>
    <dbReference type="NCBI Taxonomy" id="1421715"/>
    <lineage>
        <taxon>Eukaryota</taxon>
        <taxon>Metazoa</taxon>
        <taxon>Ecdysozoa</taxon>
        <taxon>Arthropoda</taxon>
        <taxon>Hexapoda</taxon>
        <taxon>Insecta</taxon>
        <taxon>Pterygota</taxon>
        <taxon>Neoptera</taxon>
        <taxon>Endopterygota</taxon>
        <taxon>Coleoptera</taxon>
        <taxon>Polyphaga</taxon>
        <taxon>Elateriformia</taxon>
        <taxon>Elateroidea</taxon>
        <taxon>Lampyridae</taxon>
        <taxon>Luciolinae</taxon>
        <taxon>Aquatica</taxon>
    </lineage>
</organism>
<dbReference type="GO" id="GO:0016020">
    <property type="term" value="C:membrane"/>
    <property type="evidence" value="ECO:0007669"/>
    <property type="project" value="UniProtKB-SubCell"/>
</dbReference>
<dbReference type="AlphaFoldDB" id="A0AAN7PPW5"/>
<evidence type="ECO:0000256" key="1">
    <source>
        <dbReference type="ARBA" id="ARBA00004141"/>
    </source>
</evidence>
<feature type="transmembrane region" description="Helical" evidence="5">
    <location>
        <begin position="104"/>
        <end position="127"/>
    </location>
</feature>
<comment type="subcellular location">
    <subcellularLocation>
        <location evidence="1">Membrane</location>
        <topology evidence="1">Multi-pass membrane protein</topology>
    </subcellularLocation>
</comment>
<evidence type="ECO:0000313" key="6">
    <source>
        <dbReference type="EMBL" id="KAK4886191.1"/>
    </source>
</evidence>
<name>A0AAN7PPW5_9COLE</name>
<evidence type="ECO:0000256" key="5">
    <source>
        <dbReference type="SAM" id="Phobius"/>
    </source>
</evidence>
<dbReference type="EMBL" id="JARPUR010000001">
    <property type="protein sequence ID" value="KAK4886191.1"/>
    <property type="molecule type" value="Genomic_DNA"/>
</dbReference>
<evidence type="ECO:0000256" key="3">
    <source>
        <dbReference type="ARBA" id="ARBA00022989"/>
    </source>
</evidence>
<feature type="transmembrane region" description="Helical" evidence="5">
    <location>
        <begin position="14"/>
        <end position="32"/>
    </location>
</feature>
<keyword evidence="4 5" id="KW-0472">Membrane</keyword>
<protein>
    <submittedName>
        <fullName evidence="6">Uncharacterized protein</fullName>
    </submittedName>
</protein>
<evidence type="ECO:0000256" key="2">
    <source>
        <dbReference type="ARBA" id="ARBA00022692"/>
    </source>
</evidence>
<sequence>MDVLVIDLLMYINLYYYLLYFICSTIMTLAKYGSIIDTPNIKTDAIVQGAILISELIKLTSFHKLREHRKELPIIIALLFTLLSVTGLYYIFFIQEPVLKLEMILDSILGIMLVGEVFYSISSLITLNKRSAF</sequence>